<dbReference type="InterPro" id="IPR050832">
    <property type="entry name" value="Bact_Acetyltransf"/>
</dbReference>
<gene>
    <name evidence="4" type="ORF">GCM10009416_06380</name>
</gene>
<evidence type="ECO:0000313" key="5">
    <source>
        <dbReference type="Proteomes" id="UP001501588"/>
    </source>
</evidence>
<dbReference type="Pfam" id="PF13508">
    <property type="entry name" value="Acetyltransf_7"/>
    <property type="match status" value="1"/>
</dbReference>
<keyword evidence="1" id="KW-0808">Transferase</keyword>
<accession>A0ABN1ENM2</accession>
<keyword evidence="5" id="KW-1185">Reference proteome</keyword>
<dbReference type="InterPro" id="IPR016181">
    <property type="entry name" value="Acyl_CoA_acyltransferase"/>
</dbReference>
<dbReference type="PROSITE" id="PS51186">
    <property type="entry name" value="GNAT"/>
    <property type="match status" value="1"/>
</dbReference>
<sequence length="175" mass="18154">MGAAFIRSIGAEEARAAVPDLTALLIEAAAGGVEVSFLAPVPRDKAMRFWNEVAEAVGAGTRVLLVAEDGGGIAGTVQVEPVRSETAPRLASVAKLIVAERARRAGLGAALLAAAERAALAAGRDILVLDTEEHSAAHRLYLRAGWTLLGAIPDATLRGDGTPCANAVFWKRLRP</sequence>
<protein>
    <submittedName>
        <fullName evidence="4">GNAT family N-acetyltransferase</fullName>
    </submittedName>
</protein>
<organism evidence="4 5">
    <name type="scientific">Craurococcus roseus</name>
    <dbReference type="NCBI Taxonomy" id="77585"/>
    <lineage>
        <taxon>Bacteria</taxon>
        <taxon>Pseudomonadati</taxon>
        <taxon>Pseudomonadota</taxon>
        <taxon>Alphaproteobacteria</taxon>
        <taxon>Acetobacterales</taxon>
        <taxon>Acetobacteraceae</taxon>
        <taxon>Craurococcus</taxon>
    </lineage>
</organism>
<proteinExistence type="predicted"/>
<reference evidence="4 5" key="1">
    <citation type="journal article" date="2019" name="Int. J. Syst. Evol. Microbiol.">
        <title>The Global Catalogue of Microorganisms (GCM) 10K type strain sequencing project: providing services to taxonomists for standard genome sequencing and annotation.</title>
        <authorList>
            <consortium name="The Broad Institute Genomics Platform"/>
            <consortium name="The Broad Institute Genome Sequencing Center for Infectious Disease"/>
            <person name="Wu L."/>
            <person name="Ma J."/>
        </authorList>
    </citation>
    <scope>NUCLEOTIDE SEQUENCE [LARGE SCALE GENOMIC DNA]</scope>
    <source>
        <strain evidence="4 5">JCM 9933</strain>
    </source>
</reference>
<dbReference type="RefSeq" id="WP_343893706.1">
    <property type="nucleotide sequence ID" value="NZ_BAAAFZ010000008.1"/>
</dbReference>
<comment type="caution">
    <text evidence="4">The sequence shown here is derived from an EMBL/GenBank/DDBJ whole genome shotgun (WGS) entry which is preliminary data.</text>
</comment>
<dbReference type="EMBL" id="BAAAFZ010000008">
    <property type="protein sequence ID" value="GAA0570548.1"/>
    <property type="molecule type" value="Genomic_DNA"/>
</dbReference>
<evidence type="ECO:0000313" key="4">
    <source>
        <dbReference type="EMBL" id="GAA0570548.1"/>
    </source>
</evidence>
<dbReference type="Proteomes" id="UP001501588">
    <property type="component" value="Unassembled WGS sequence"/>
</dbReference>
<dbReference type="PANTHER" id="PTHR43877">
    <property type="entry name" value="AMINOALKYLPHOSPHONATE N-ACETYLTRANSFERASE-RELATED-RELATED"/>
    <property type="match status" value="1"/>
</dbReference>
<feature type="domain" description="N-acetyltransferase" evidence="3">
    <location>
        <begin position="16"/>
        <end position="175"/>
    </location>
</feature>
<dbReference type="Gene3D" id="3.40.630.30">
    <property type="match status" value="1"/>
</dbReference>
<dbReference type="SUPFAM" id="SSF55729">
    <property type="entry name" value="Acyl-CoA N-acyltransferases (Nat)"/>
    <property type="match status" value="1"/>
</dbReference>
<evidence type="ECO:0000256" key="2">
    <source>
        <dbReference type="ARBA" id="ARBA00023315"/>
    </source>
</evidence>
<keyword evidence="2" id="KW-0012">Acyltransferase</keyword>
<dbReference type="InterPro" id="IPR000182">
    <property type="entry name" value="GNAT_dom"/>
</dbReference>
<evidence type="ECO:0000259" key="3">
    <source>
        <dbReference type="PROSITE" id="PS51186"/>
    </source>
</evidence>
<evidence type="ECO:0000256" key="1">
    <source>
        <dbReference type="ARBA" id="ARBA00022679"/>
    </source>
</evidence>
<name>A0ABN1ENM2_9PROT</name>